<dbReference type="SUPFAM" id="SSF111384">
    <property type="entry name" value="OmpH-like"/>
    <property type="match status" value="1"/>
</dbReference>
<dbReference type="RefSeq" id="WP_212534829.1">
    <property type="nucleotide sequence ID" value="NZ_JAGTUU010000001.1"/>
</dbReference>
<feature type="compositionally biased region" description="Pro residues" evidence="1">
    <location>
        <begin position="195"/>
        <end position="204"/>
    </location>
</feature>
<keyword evidence="2" id="KW-0732">Signal</keyword>
<feature type="region of interest" description="Disordered" evidence="1">
    <location>
        <begin position="181"/>
        <end position="213"/>
    </location>
</feature>
<organism evidence="3 4">
    <name type="scientific">Thetidibacter halocola</name>
    <dbReference type="NCBI Taxonomy" id="2827239"/>
    <lineage>
        <taxon>Bacteria</taxon>
        <taxon>Pseudomonadati</taxon>
        <taxon>Pseudomonadota</taxon>
        <taxon>Alphaproteobacteria</taxon>
        <taxon>Rhodobacterales</taxon>
        <taxon>Roseobacteraceae</taxon>
        <taxon>Thetidibacter</taxon>
    </lineage>
</organism>
<proteinExistence type="predicted"/>
<keyword evidence="4" id="KW-1185">Reference proteome</keyword>
<dbReference type="SMART" id="SM00935">
    <property type="entry name" value="OmpH"/>
    <property type="match status" value="1"/>
</dbReference>
<dbReference type="Gene3D" id="3.30.910.20">
    <property type="entry name" value="Skp domain"/>
    <property type="match status" value="1"/>
</dbReference>
<reference evidence="3" key="1">
    <citation type="submission" date="2021-04" db="EMBL/GenBank/DDBJ databases">
        <authorList>
            <person name="Yoon J."/>
        </authorList>
    </citation>
    <scope>NUCLEOTIDE SEQUENCE</scope>
    <source>
        <strain evidence="3">KMU-90</strain>
    </source>
</reference>
<evidence type="ECO:0000313" key="3">
    <source>
        <dbReference type="EMBL" id="MBS0122859.1"/>
    </source>
</evidence>
<protein>
    <submittedName>
        <fullName evidence="3">OmpH family outer membrane protein</fullName>
    </submittedName>
</protein>
<dbReference type="Pfam" id="PF03938">
    <property type="entry name" value="OmpH"/>
    <property type="match status" value="1"/>
</dbReference>
<evidence type="ECO:0000256" key="1">
    <source>
        <dbReference type="SAM" id="MobiDB-lite"/>
    </source>
</evidence>
<dbReference type="Proteomes" id="UP000681356">
    <property type="component" value="Unassembled WGS sequence"/>
</dbReference>
<dbReference type="GO" id="GO:0051082">
    <property type="term" value="F:unfolded protein binding"/>
    <property type="evidence" value="ECO:0007669"/>
    <property type="project" value="InterPro"/>
</dbReference>
<feature type="signal peptide" evidence="2">
    <location>
        <begin position="1"/>
        <end position="18"/>
    </location>
</feature>
<dbReference type="InterPro" id="IPR005632">
    <property type="entry name" value="Chaperone_Skp"/>
</dbReference>
<feature type="chain" id="PRO_5035256005" evidence="2">
    <location>
        <begin position="19"/>
        <end position="213"/>
    </location>
</feature>
<dbReference type="AlphaFoldDB" id="A0A8J7WCT6"/>
<comment type="caution">
    <text evidence="3">The sequence shown here is derived from an EMBL/GenBank/DDBJ whole genome shotgun (WGS) entry which is preliminary data.</text>
</comment>
<dbReference type="EMBL" id="JAGTUU010000001">
    <property type="protein sequence ID" value="MBS0122859.1"/>
    <property type="molecule type" value="Genomic_DNA"/>
</dbReference>
<gene>
    <name evidence="3" type="ORF">KB874_01840</name>
</gene>
<evidence type="ECO:0000256" key="2">
    <source>
        <dbReference type="SAM" id="SignalP"/>
    </source>
</evidence>
<accession>A0A8J7WCT6</accession>
<dbReference type="InterPro" id="IPR024930">
    <property type="entry name" value="Skp_dom_sf"/>
</dbReference>
<evidence type="ECO:0000313" key="4">
    <source>
        <dbReference type="Proteomes" id="UP000681356"/>
    </source>
</evidence>
<name>A0A8J7WCT6_9RHOB</name>
<sequence>MRGLAALALCLAPAMGVAQGLSLGEPVSSGFVQSAVLVIDFERAFSESAFGARIGAELESEGQAIAAENRRIEAELVEEERSLTQRRPAMEAGAFRVLAEAFDEKVQRLRREQDEKARSLGARSEAARRQFAEAARPVLGTLMQQASAAVILELRAVFVAADAIDVTDEAIELIDGAIGDGSALTPAPEAVPESPAQPAPPETPASPAAPAAD</sequence>